<reference evidence="2" key="1">
    <citation type="journal article" date="2015" name="Nature">
        <title>Complex archaea that bridge the gap between prokaryotes and eukaryotes.</title>
        <authorList>
            <person name="Spang A."/>
            <person name="Saw J.H."/>
            <person name="Jorgensen S.L."/>
            <person name="Zaremba-Niedzwiedzka K."/>
            <person name="Martijn J."/>
            <person name="Lind A.E."/>
            <person name="van Eijk R."/>
            <person name="Schleper C."/>
            <person name="Guy L."/>
            <person name="Ettema T.J."/>
        </authorList>
    </citation>
    <scope>NUCLEOTIDE SEQUENCE</scope>
</reference>
<name>A0A0F9PSL0_9ZZZZ</name>
<organism evidence="2">
    <name type="scientific">marine sediment metagenome</name>
    <dbReference type="NCBI Taxonomy" id="412755"/>
    <lineage>
        <taxon>unclassified sequences</taxon>
        <taxon>metagenomes</taxon>
        <taxon>ecological metagenomes</taxon>
    </lineage>
</organism>
<accession>A0A0F9PSL0</accession>
<evidence type="ECO:0000259" key="1">
    <source>
        <dbReference type="Pfam" id="PF13619"/>
    </source>
</evidence>
<feature type="domain" description="KTSC" evidence="1">
    <location>
        <begin position="5"/>
        <end position="62"/>
    </location>
</feature>
<protein>
    <recommendedName>
        <fullName evidence="1">KTSC domain-containing protein</fullName>
    </recommendedName>
</protein>
<dbReference type="InterPro" id="IPR025309">
    <property type="entry name" value="KTSC_dom"/>
</dbReference>
<dbReference type="Pfam" id="PF13619">
    <property type="entry name" value="KTSC"/>
    <property type="match status" value="1"/>
</dbReference>
<sequence length="67" mass="7689">MTKVDSSNVDAIGYDNNAKELHVRFLTSGEYIYHGVSEEVFQKLEQASSKGRFINQEIKKIYGFTKK</sequence>
<gene>
    <name evidence="2" type="ORF">LCGC14_1181070</name>
</gene>
<dbReference type="EMBL" id="LAZR01005918">
    <property type="protein sequence ID" value="KKM96147.1"/>
    <property type="molecule type" value="Genomic_DNA"/>
</dbReference>
<dbReference type="AlphaFoldDB" id="A0A0F9PSL0"/>
<proteinExistence type="predicted"/>
<evidence type="ECO:0000313" key="2">
    <source>
        <dbReference type="EMBL" id="KKM96147.1"/>
    </source>
</evidence>
<comment type="caution">
    <text evidence="2">The sequence shown here is derived from an EMBL/GenBank/DDBJ whole genome shotgun (WGS) entry which is preliminary data.</text>
</comment>